<organism evidence="1 2">
    <name type="scientific">Streptomyces capoamus</name>
    <dbReference type="NCBI Taxonomy" id="68183"/>
    <lineage>
        <taxon>Bacteria</taxon>
        <taxon>Bacillati</taxon>
        <taxon>Actinomycetota</taxon>
        <taxon>Actinomycetes</taxon>
        <taxon>Kitasatosporales</taxon>
        <taxon>Streptomycetaceae</taxon>
        <taxon>Streptomyces</taxon>
    </lineage>
</organism>
<accession>A0A919C1D3</accession>
<dbReference type="EMBL" id="BNBF01000003">
    <property type="protein sequence ID" value="GHG41523.1"/>
    <property type="molecule type" value="Genomic_DNA"/>
</dbReference>
<sequence>MYAADGPSALDVLPYNADGKTVPGSFRLGISPGMVKHEGIQSMLLGADVLEQLAGDGRVANLARYIKTGEVTAKDTGE</sequence>
<comment type="caution">
    <text evidence="1">The sequence shown here is derived from an EMBL/GenBank/DDBJ whole genome shotgun (WGS) entry which is preliminary data.</text>
</comment>
<evidence type="ECO:0000313" key="1">
    <source>
        <dbReference type="EMBL" id="GHG41523.1"/>
    </source>
</evidence>
<dbReference type="AlphaFoldDB" id="A0A919C1D3"/>
<dbReference type="Proteomes" id="UP000619355">
    <property type="component" value="Unassembled WGS sequence"/>
</dbReference>
<proteinExistence type="predicted"/>
<name>A0A919C1D3_9ACTN</name>
<reference evidence="2" key="1">
    <citation type="journal article" date="2019" name="Int. J. Syst. Evol. Microbiol.">
        <title>The Global Catalogue of Microorganisms (GCM) 10K type strain sequencing project: providing services to taxonomists for standard genome sequencing and annotation.</title>
        <authorList>
            <consortium name="The Broad Institute Genomics Platform"/>
            <consortium name="The Broad Institute Genome Sequencing Center for Infectious Disease"/>
            <person name="Wu L."/>
            <person name="Ma J."/>
        </authorList>
    </citation>
    <scope>NUCLEOTIDE SEQUENCE [LARGE SCALE GENOMIC DNA]</scope>
    <source>
        <strain evidence="2">JCM 4253</strain>
    </source>
</reference>
<gene>
    <name evidence="1" type="ORF">GCM10018980_16750</name>
</gene>
<keyword evidence="2" id="KW-1185">Reference proteome</keyword>
<evidence type="ECO:0000313" key="2">
    <source>
        <dbReference type="Proteomes" id="UP000619355"/>
    </source>
</evidence>
<protein>
    <submittedName>
        <fullName evidence="1">Uncharacterized protein</fullName>
    </submittedName>
</protein>